<comment type="caution">
    <text evidence="3">The sequence shown here is derived from an EMBL/GenBank/DDBJ whole genome shotgun (WGS) entry which is preliminary data.</text>
</comment>
<sequence>MIAVHTIGFLAVIIFGGWPLIGELRTVLRRDRGDRLAVVDPEDREKISKEDQDLMAERNHSMNRMTLTDSHEHDHDARLSQPSPAEDATLTLNDDDHPLYLVPDNDHHQALKDHLNPDSSPLVTIITIIIAVQIRAWSSGSNV</sequence>
<evidence type="ECO:0000256" key="1">
    <source>
        <dbReference type="SAM" id="MobiDB-lite"/>
    </source>
</evidence>
<reference evidence="3 4" key="1">
    <citation type="submission" date="2019-05" db="EMBL/GenBank/DDBJ databases">
        <title>Emergence of the Ug99 lineage of the wheat stem rust pathogen through somatic hybridization.</title>
        <authorList>
            <person name="Li F."/>
            <person name="Upadhyaya N.M."/>
            <person name="Sperschneider J."/>
            <person name="Matny O."/>
            <person name="Nguyen-Phuc H."/>
            <person name="Mago R."/>
            <person name="Raley C."/>
            <person name="Miller M.E."/>
            <person name="Silverstein K.A.T."/>
            <person name="Henningsen E."/>
            <person name="Hirsch C.D."/>
            <person name="Visser B."/>
            <person name="Pretorius Z.A."/>
            <person name="Steffenson B.J."/>
            <person name="Schwessinger B."/>
            <person name="Dodds P.N."/>
            <person name="Figueroa M."/>
        </authorList>
    </citation>
    <scope>NUCLEOTIDE SEQUENCE [LARGE SCALE GENOMIC DNA]</scope>
    <source>
        <strain evidence="3 4">Ug99</strain>
    </source>
</reference>
<evidence type="ECO:0000313" key="3">
    <source>
        <dbReference type="EMBL" id="KAA1091713.1"/>
    </source>
</evidence>
<dbReference type="Proteomes" id="UP000325313">
    <property type="component" value="Unassembled WGS sequence"/>
</dbReference>
<dbReference type="EMBL" id="VDEP01000384">
    <property type="protein sequence ID" value="KAA1091713.1"/>
    <property type="molecule type" value="Genomic_DNA"/>
</dbReference>
<feature type="transmembrane region" description="Helical" evidence="2">
    <location>
        <begin position="6"/>
        <end position="28"/>
    </location>
</feature>
<keyword evidence="2" id="KW-0472">Membrane</keyword>
<organism evidence="3 4">
    <name type="scientific">Puccinia graminis f. sp. tritici</name>
    <dbReference type="NCBI Taxonomy" id="56615"/>
    <lineage>
        <taxon>Eukaryota</taxon>
        <taxon>Fungi</taxon>
        <taxon>Dikarya</taxon>
        <taxon>Basidiomycota</taxon>
        <taxon>Pucciniomycotina</taxon>
        <taxon>Pucciniomycetes</taxon>
        <taxon>Pucciniales</taxon>
        <taxon>Pucciniaceae</taxon>
        <taxon>Puccinia</taxon>
    </lineage>
</organism>
<feature type="compositionally biased region" description="Basic and acidic residues" evidence="1">
    <location>
        <begin position="69"/>
        <end position="78"/>
    </location>
</feature>
<protein>
    <submittedName>
        <fullName evidence="3">Uncharacterized protein</fullName>
    </submittedName>
</protein>
<proteinExistence type="predicted"/>
<dbReference type="AlphaFoldDB" id="A0A5B0NS30"/>
<name>A0A5B0NS30_PUCGR</name>
<keyword evidence="2" id="KW-1133">Transmembrane helix</keyword>
<gene>
    <name evidence="3" type="ORF">PGTUg99_011626</name>
</gene>
<keyword evidence="2" id="KW-0812">Transmembrane</keyword>
<feature type="region of interest" description="Disordered" evidence="1">
    <location>
        <begin position="67"/>
        <end position="94"/>
    </location>
</feature>
<evidence type="ECO:0000256" key="2">
    <source>
        <dbReference type="SAM" id="Phobius"/>
    </source>
</evidence>
<evidence type="ECO:0000313" key="4">
    <source>
        <dbReference type="Proteomes" id="UP000325313"/>
    </source>
</evidence>
<accession>A0A5B0NS30</accession>